<keyword evidence="2" id="KW-1133">Transmembrane helix</keyword>
<keyword evidence="4" id="KW-1185">Reference proteome</keyword>
<reference evidence="3" key="1">
    <citation type="submission" date="2023-10" db="EMBL/GenBank/DDBJ databases">
        <authorList>
            <person name="Chen Y."/>
            <person name="Shah S."/>
            <person name="Dougan E. K."/>
            <person name="Thang M."/>
            <person name="Chan C."/>
        </authorList>
    </citation>
    <scope>NUCLEOTIDE SEQUENCE [LARGE SCALE GENOMIC DNA]</scope>
</reference>
<gene>
    <name evidence="3" type="ORF">PCOR1329_LOCUS49242</name>
</gene>
<feature type="compositionally biased region" description="Gly residues" evidence="1">
    <location>
        <begin position="373"/>
        <end position="386"/>
    </location>
</feature>
<evidence type="ECO:0000256" key="2">
    <source>
        <dbReference type="SAM" id="Phobius"/>
    </source>
</evidence>
<feature type="region of interest" description="Disordered" evidence="1">
    <location>
        <begin position="458"/>
        <end position="542"/>
    </location>
</feature>
<feature type="compositionally biased region" description="Low complexity" evidence="1">
    <location>
        <begin position="328"/>
        <end position="362"/>
    </location>
</feature>
<comment type="caution">
    <text evidence="3">The sequence shown here is derived from an EMBL/GenBank/DDBJ whole genome shotgun (WGS) entry which is preliminary data.</text>
</comment>
<evidence type="ECO:0000313" key="3">
    <source>
        <dbReference type="EMBL" id="CAK0860196.1"/>
    </source>
</evidence>
<organism evidence="3 4">
    <name type="scientific">Prorocentrum cordatum</name>
    <dbReference type="NCBI Taxonomy" id="2364126"/>
    <lineage>
        <taxon>Eukaryota</taxon>
        <taxon>Sar</taxon>
        <taxon>Alveolata</taxon>
        <taxon>Dinophyceae</taxon>
        <taxon>Prorocentrales</taxon>
        <taxon>Prorocentraceae</taxon>
        <taxon>Prorocentrum</taxon>
    </lineage>
</organism>
<evidence type="ECO:0000313" key="4">
    <source>
        <dbReference type="Proteomes" id="UP001189429"/>
    </source>
</evidence>
<evidence type="ECO:0000256" key="1">
    <source>
        <dbReference type="SAM" id="MobiDB-lite"/>
    </source>
</evidence>
<feature type="transmembrane region" description="Helical" evidence="2">
    <location>
        <begin position="12"/>
        <end position="31"/>
    </location>
</feature>
<feature type="region of interest" description="Disordered" evidence="1">
    <location>
        <begin position="568"/>
        <end position="621"/>
    </location>
</feature>
<dbReference type="EMBL" id="CAUYUJ010015956">
    <property type="protein sequence ID" value="CAK0860196.1"/>
    <property type="molecule type" value="Genomic_DNA"/>
</dbReference>
<accession>A0ABN9UK48</accession>
<feature type="region of interest" description="Disordered" evidence="1">
    <location>
        <begin position="328"/>
        <end position="386"/>
    </location>
</feature>
<protein>
    <submittedName>
        <fullName evidence="3">Uncharacterized protein</fullName>
    </submittedName>
</protein>
<feature type="transmembrane region" description="Helical" evidence="2">
    <location>
        <begin position="163"/>
        <end position="183"/>
    </location>
</feature>
<feature type="compositionally biased region" description="Low complexity" evidence="1">
    <location>
        <begin position="460"/>
        <end position="524"/>
    </location>
</feature>
<keyword evidence="2" id="KW-0472">Membrane</keyword>
<feature type="compositionally biased region" description="Acidic residues" evidence="1">
    <location>
        <begin position="528"/>
        <end position="538"/>
    </location>
</feature>
<proteinExistence type="predicted"/>
<feature type="non-terminal residue" evidence="3">
    <location>
        <position position="712"/>
    </location>
</feature>
<keyword evidence="2" id="KW-0812">Transmembrane</keyword>
<sequence>MPLGPASGTLPWRHWFGLAVVFVLGVMFPVLTKQRAAMRFVGTGAAERARLRKRGEAKGSGRSRAQFMRELSVAESTRRLYTAALEDFEAWCVGVGRQTNNAKDADENMVHWFTQMFFDGMGPGTGRNGLFGWILLRGEPFQDGRQLLPRARRQLKAWERTDPGLVGLPYPLILIWAIALDLLNHGLVRMAACVVLQTDLYSRPSETLELSEADILRSQPAAGRAFAGRWAVVFAPSESGRRTKTGQTDDTVDVGVCGREWVRDIVAALKDSVQVGERVFDFDLATYEREFKASLVRLKLQAAPGGMAYTAPPAQPWPRAAPGAAAAAALAPPAAPHARPAAGAPGARQESGRTESTAACSEAAEDAGRGAADEGGGPPARGAAGWAGLGEGRVTVKNTFLERVDSGDLLSASTGARPLRAVQTASGRLDVMAPEGWAQRGSQQTFISLLMARRPRAVPSHDAAAEAAGGGPQEAAAADAGGAAQAGHAAAPEAAASSPRAPAGGQATVAAAGEGAAAPPGAVARAEEPEEPASDGEECAGGQEDISHFRNLVELCFPCPPLDVVPGPVGGAGGEGEPAAQDGAGEGGGHDAQGDGEASRPPPAGGAGAEPPAPGGGPERGERAELDLVERLQFLGAVFRAMRYPHLEFLVDQLPHLVGPLREYVTHSLEKVRLLAVDLLQSICSTAFTRYARRWAAGGAGGGDANGAERWR</sequence>
<dbReference type="Proteomes" id="UP001189429">
    <property type="component" value="Unassembled WGS sequence"/>
</dbReference>
<name>A0ABN9UK48_9DINO</name>